<sequence length="275" mass="31103">MQGKSWNSCAEDANPMAKKTEILSPLMSVNRSDFDEAGRAVLDSLIENTQSRSDNGGLSDRSDSVLSRPLNHATFEQRLTELSHDQLHQYLVEAKGRLRQANQAEAEARVSIRIAEAEEQLAASFLGLAEESMEALKNRLPRRPIGYDHTTQMDKDGDELGTFLGQHEQRAMEESRWQRNSMLLNGAYCFHMSINEFGSHLPQRLSIAQDQLASAQEEVRAAAADISKYERTLEAKQNYEEQLRLRKMLDESMKKHERFKLAAQHGSWFPGGAKP</sequence>
<protein>
    <submittedName>
        <fullName evidence="2">Uncharacterized protein</fullName>
    </submittedName>
</protein>
<organism evidence="2 3">
    <name type="scientific">Fusarium piperis</name>
    <dbReference type="NCBI Taxonomy" id="1435070"/>
    <lineage>
        <taxon>Eukaryota</taxon>
        <taxon>Fungi</taxon>
        <taxon>Dikarya</taxon>
        <taxon>Ascomycota</taxon>
        <taxon>Pezizomycotina</taxon>
        <taxon>Sordariomycetes</taxon>
        <taxon>Hypocreomycetidae</taxon>
        <taxon>Hypocreales</taxon>
        <taxon>Nectriaceae</taxon>
        <taxon>Fusarium</taxon>
        <taxon>Fusarium solani species complex</taxon>
    </lineage>
</organism>
<accession>A0A9W8T8N2</accession>
<name>A0A9W8T8N2_9HYPO</name>
<reference evidence="2" key="1">
    <citation type="submission" date="2022-10" db="EMBL/GenBank/DDBJ databases">
        <title>Tapping the CABI collections for fungal endophytes: first genome assemblies for Collariella, Neodidymelliopsis, Ascochyta clinopodiicola, Didymella pomorum, Didymosphaeria variabile, Neocosmospora piperis and Neocucurbitaria cava.</title>
        <authorList>
            <person name="Hill R."/>
        </authorList>
    </citation>
    <scope>NUCLEOTIDE SEQUENCE</scope>
    <source>
        <strain evidence="2">IMI 366586</strain>
    </source>
</reference>
<gene>
    <name evidence="2" type="ORF">N0V84_012450</name>
</gene>
<dbReference type="Proteomes" id="UP001140502">
    <property type="component" value="Unassembled WGS sequence"/>
</dbReference>
<dbReference type="EMBL" id="JAPEUR010000616">
    <property type="protein sequence ID" value="KAJ4307857.1"/>
    <property type="molecule type" value="Genomic_DNA"/>
</dbReference>
<evidence type="ECO:0000313" key="3">
    <source>
        <dbReference type="Proteomes" id="UP001140502"/>
    </source>
</evidence>
<dbReference type="AlphaFoldDB" id="A0A9W8T8N2"/>
<keyword evidence="1" id="KW-0175">Coiled coil</keyword>
<feature type="coiled-coil region" evidence="1">
    <location>
        <begin position="205"/>
        <end position="232"/>
    </location>
</feature>
<dbReference type="OrthoDB" id="5095502at2759"/>
<comment type="caution">
    <text evidence="2">The sequence shown here is derived from an EMBL/GenBank/DDBJ whole genome shotgun (WGS) entry which is preliminary data.</text>
</comment>
<keyword evidence="3" id="KW-1185">Reference proteome</keyword>
<proteinExistence type="predicted"/>
<evidence type="ECO:0000256" key="1">
    <source>
        <dbReference type="SAM" id="Coils"/>
    </source>
</evidence>
<evidence type="ECO:0000313" key="2">
    <source>
        <dbReference type="EMBL" id="KAJ4307857.1"/>
    </source>
</evidence>